<gene>
    <name evidence="1" type="ORF">Sradi_3147300</name>
</gene>
<proteinExistence type="predicted"/>
<comment type="caution">
    <text evidence="1">The sequence shown here is derived from an EMBL/GenBank/DDBJ whole genome shotgun (WGS) entry which is preliminary data.</text>
</comment>
<name>A0AAW2REM1_SESRA</name>
<protein>
    <submittedName>
        <fullName evidence="1">Uncharacterized protein</fullName>
    </submittedName>
</protein>
<organism evidence="1">
    <name type="scientific">Sesamum radiatum</name>
    <name type="common">Black benniseed</name>
    <dbReference type="NCBI Taxonomy" id="300843"/>
    <lineage>
        <taxon>Eukaryota</taxon>
        <taxon>Viridiplantae</taxon>
        <taxon>Streptophyta</taxon>
        <taxon>Embryophyta</taxon>
        <taxon>Tracheophyta</taxon>
        <taxon>Spermatophyta</taxon>
        <taxon>Magnoliopsida</taxon>
        <taxon>eudicotyledons</taxon>
        <taxon>Gunneridae</taxon>
        <taxon>Pentapetalae</taxon>
        <taxon>asterids</taxon>
        <taxon>lamiids</taxon>
        <taxon>Lamiales</taxon>
        <taxon>Pedaliaceae</taxon>
        <taxon>Sesamum</taxon>
    </lineage>
</organism>
<sequence length="90" mass="9663">MPSPGWSLQVPLILREVVRISHNPLLSSVKGVVGTISESGEAFVSEDFLVKKESFYSRSLELQGVSLICKESYPPGGVLLAMADVVQVGC</sequence>
<dbReference type="AlphaFoldDB" id="A0AAW2REM1"/>
<reference evidence="1" key="2">
    <citation type="journal article" date="2024" name="Plant">
        <title>Genomic evolution and insights into agronomic trait innovations of Sesamum species.</title>
        <authorList>
            <person name="Miao H."/>
            <person name="Wang L."/>
            <person name="Qu L."/>
            <person name="Liu H."/>
            <person name="Sun Y."/>
            <person name="Le M."/>
            <person name="Wang Q."/>
            <person name="Wei S."/>
            <person name="Zheng Y."/>
            <person name="Lin W."/>
            <person name="Duan Y."/>
            <person name="Cao H."/>
            <person name="Xiong S."/>
            <person name="Wang X."/>
            <person name="Wei L."/>
            <person name="Li C."/>
            <person name="Ma Q."/>
            <person name="Ju M."/>
            <person name="Zhao R."/>
            <person name="Li G."/>
            <person name="Mu C."/>
            <person name="Tian Q."/>
            <person name="Mei H."/>
            <person name="Zhang T."/>
            <person name="Gao T."/>
            <person name="Zhang H."/>
        </authorList>
    </citation>
    <scope>NUCLEOTIDE SEQUENCE</scope>
    <source>
        <strain evidence="1">G02</strain>
    </source>
</reference>
<evidence type="ECO:0000313" key="1">
    <source>
        <dbReference type="EMBL" id="KAL0378418.1"/>
    </source>
</evidence>
<reference evidence="1" key="1">
    <citation type="submission" date="2020-06" db="EMBL/GenBank/DDBJ databases">
        <authorList>
            <person name="Li T."/>
            <person name="Hu X."/>
            <person name="Zhang T."/>
            <person name="Song X."/>
            <person name="Zhang H."/>
            <person name="Dai N."/>
            <person name="Sheng W."/>
            <person name="Hou X."/>
            <person name="Wei L."/>
        </authorList>
    </citation>
    <scope>NUCLEOTIDE SEQUENCE</scope>
    <source>
        <strain evidence="1">G02</strain>
        <tissue evidence="1">Leaf</tissue>
    </source>
</reference>
<accession>A0AAW2REM1</accession>
<dbReference type="EMBL" id="JACGWJ010000013">
    <property type="protein sequence ID" value="KAL0378418.1"/>
    <property type="molecule type" value="Genomic_DNA"/>
</dbReference>